<evidence type="ECO:0000313" key="2">
    <source>
        <dbReference type="Proteomes" id="UP001233673"/>
    </source>
</evidence>
<sequence>MARYIRQVADQGTTMTLAALPNTATTYPGINLPAYAGNSSTWPNDNIRALGSEYTSTPWDDRLVPAWGEFVYEAYLDIRATGLV</sequence>
<dbReference type="Proteomes" id="UP001233673">
    <property type="component" value="Unassembled WGS sequence"/>
</dbReference>
<evidence type="ECO:0000313" key="1">
    <source>
        <dbReference type="EMBL" id="MDP5181562.1"/>
    </source>
</evidence>
<keyword evidence="2" id="KW-1185">Reference proteome</keyword>
<dbReference type="EMBL" id="JASNFN010000002">
    <property type="protein sequence ID" value="MDP5181562.1"/>
    <property type="molecule type" value="Genomic_DNA"/>
</dbReference>
<gene>
    <name evidence="1" type="ORF">QOZ88_02845</name>
</gene>
<protein>
    <submittedName>
        <fullName evidence="1">Uncharacterized protein</fullName>
    </submittedName>
</protein>
<accession>A0ABT9I7M9</accession>
<reference evidence="2" key="1">
    <citation type="submission" date="2023-05" db="EMBL/GenBank/DDBJ databases">
        <title>Draft genome of Pseudofrankia sp. BMG5.37.</title>
        <authorList>
            <person name="Gtari M."/>
            <person name="Ghodhbane F."/>
            <person name="Sbissi I."/>
        </authorList>
    </citation>
    <scope>NUCLEOTIDE SEQUENCE [LARGE SCALE GENOMIC DNA]</scope>
    <source>
        <strain evidence="2">BMG 814</strain>
    </source>
</reference>
<comment type="caution">
    <text evidence="1">The sequence shown here is derived from an EMBL/GenBank/DDBJ whole genome shotgun (WGS) entry which is preliminary data.</text>
</comment>
<proteinExistence type="predicted"/>
<organism evidence="1 2">
    <name type="scientific">Blastococcus carthaginiensis</name>
    <dbReference type="NCBI Taxonomy" id="3050034"/>
    <lineage>
        <taxon>Bacteria</taxon>
        <taxon>Bacillati</taxon>
        <taxon>Actinomycetota</taxon>
        <taxon>Actinomycetes</taxon>
        <taxon>Geodermatophilales</taxon>
        <taxon>Geodermatophilaceae</taxon>
        <taxon>Blastococcus</taxon>
    </lineage>
</organism>
<dbReference type="RefSeq" id="WP_305998281.1">
    <property type="nucleotide sequence ID" value="NZ_JASNFN010000002.1"/>
</dbReference>
<name>A0ABT9I7M9_9ACTN</name>